<keyword evidence="9" id="KW-0862">Zinc</keyword>
<dbReference type="InterPro" id="IPR044230">
    <property type="entry name" value="GTF3C4"/>
</dbReference>
<dbReference type="GO" id="GO:0016567">
    <property type="term" value="P:protein ubiquitination"/>
    <property type="evidence" value="ECO:0007669"/>
    <property type="project" value="InterPro"/>
</dbReference>
<dbReference type="GO" id="GO:0008270">
    <property type="term" value="F:zinc ion binding"/>
    <property type="evidence" value="ECO:0007669"/>
    <property type="project" value="UniProtKB-KW"/>
</dbReference>
<feature type="transmembrane region" description="Helical" evidence="14">
    <location>
        <begin position="1115"/>
        <end position="1134"/>
    </location>
</feature>
<keyword evidence="10 14" id="KW-1133">Transmembrane helix</keyword>
<evidence type="ECO:0000313" key="17">
    <source>
        <dbReference type="EMBL" id="KAJ4835891.1"/>
    </source>
</evidence>
<evidence type="ECO:0000256" key="9">
    <source>
        <dbReference type="ARBA" id="ARBA00022833"/>
    </source>
</evidence>
<dbReference type="InterPro" id="IPR036322">
    <property type="entry name" value="WD40_repeat_dom_sf"/>
</dbReference>
<dbReference type="GO" id="GO:0061630">
    <property type="term" value="F:ubiquitin protein ligase activity"/>
    <property type="evidence" value="ECO:0007669"/>
    <property type="project" value="UniProtKB-EC"/>
</dbReference>
<evidence type="ECO:0000259" key="15">
    <source>
        <dbReference type="Pfam" id="PF12483"/>
    </source>
</evidence>
<dbReference type="InterPro" id="IPR022170">
    <property type="entry name" value="MUL1-like"/>
</dbReference>
<feature type="repeat" description="WD" evidence="12">
    <location>
        <begin position="443"/>
        <end position="484"/>
    </location>
</feature>
<comment type="catalytic activity">
    <reaction evidence="1">
        <text>S-ubiquitinyl-[E2 ubiquitin-conjugating enzyme]-L-cysteine + [acceptor protein]-L-lysine = [E2 ubiquitin-conjugating enzyme]-L-cysteine + N(6)-ubiquitinyl-[acceptor protein]-L-lysine.</text>
        <dbReference type="EC" id="2.3.2.27"/>
    </reaction>
</comment>
<name>A0A9Q0JAZ3_9ROSI</name>
<evidence type="ECO:0000256" key="4">
    <source>
        <dbReference type="ARBA" id="ARBA00022679"/>
    </source>
</evidence>
<feature type="domain" description="Transcription factor IIIC 90kDa subunit N-terminal" evidence="16">
    <location>
        <begin position="22"/>
        <end position="156"/>
    </location>
</feature>
<dbReference type="Pfam" id="PF00400">
    <property type="entry name" value="WD40"/>
    <property type="match status" value="2"/>
</dbReference>
<evidence type="ECO:0000256" key="13">
    <source>
        <dbReference type="SAM" id="MobiDB-lite"/>
    </source>
</evidence>
<feature type="region of interest" description="Disordered" evidence="13">
    <location>
        <begin position="160"/>
        <end position="180"/>
    </location>
</feature>
<dbReference type="InterPro" id="IPR024761">
    <property type="entry name" value="TFIIIC_delta_N"/>
</dbReference>
<dbReference type="SUPFAM" id="SSF50978">
    <property type="entry name" value="WD40 repeat-like"/>
    <property type="match status" value="1"/>
</dbReference>
<protein>
    <recommendedName>
        <fullName evidence="3">RING-type E3 ubiquitin transferase</fullName>
        <ecNumber evidence="3">2.3.2.27</ecNumber>
    </recommendedName>
</protein>
<dbReference type="PANTHER" id="PTHR15496:SF2">
    <property type="entry name" value="GENERAL TRANSCRIPTION FACTOR 3C POLYPEPTIDE 4"/>
    <property type="match status" value="1"/>
</dbReference>
<dbReference type="InterPro" id="IPR015943">
    <property type="entry name" value="WD40/YVTN_repeat-like_dom_sf"/>
</dbReference>
<organism evidence="17 18">
    <name type="scientific">Turnera subulata</name>
    <dbReference type="NCBI Taxonomy" id="218843"/>
    <lineage>
        <taxon>Eukaryota</taxon>
        <taxon>Viridiplantae</taxon>
        <taxon>Streptophyta</taxon>
        <taxon>Embryophyta</taxon>
        <taxon>Tracheophyta</taxon>
        <taxon>Spermatophyta</taxon>
        <taxon>Magnoliopsida</taxon>
        <taxon>eudicotyledons</taxon>
        <taxon>Gunneridae</taxon>
        <taxon>Pentapetalae</taxon>
        <taxon>rosids</taxon>
        <taxon>fabids</taxon>
        <taxon>Malpighiales</taxon>
        <taxon>Passifloraceae</taxon>
        <taxon>Turnera</taxon>
    </lineage>
</organism>
<dbReference type="Pfam" id="PF12657">
    <property type="entry name" value="TFIIIC_delta"/>
    <property type="match status" value="1"/>
</dbReference>
<keyword evidence="5 14" id="KW-0812">Transmembrane</keyword>
<dbReference type="GO" id="GO:0006384">
    <property type="term" value="P:transcription initiation at RNA polymerase III promoter"/>
    <property type="evidence" value="ECO:0007669"/>
    <property type="project" value="InterPro"/>
</dbReference>
<dbReference type="Gene3D" id="2.130.10.10">
    <property type="entry name" value="YVTN repeat-like/Quinoprotein amine dehydrogenase"/>
    <property type="match status" value="2"/>
</dbReference>
<dbReference type="GO" id="GO:0016020">
    <property type="term" value="C:membrane"/>
    <property type="evidence" value="ECO:0007669"/>
    <property type="project" value="UniProtKB-SubCell"/>
</dbReference>
<comment type="subcellular location">
    <subcellularLocation>
        <location evidence="2">Membrane</location>
        <topology evidence="2">Multi-pass membrane protein</topology>
    </subcellularLocation>
</comment>
<keyword evidence="18" id="KW-1185">Reference proteome</keyword>
<proteinExistence type="predicted"/>
<evidence type="ECO:0000256" key="10">
    <source>
        <dbReference type="ARBA" id="ARBA00022989"/>
    </source>
</evidence>
<comment type="caution">
    <text evidence="17">The sequence shown here is derived from an EMBL/GenBank/DDBJ whole genome shotgun (WGS) entry which is preliminary data.</text>
</comment>
<accession>A0A9Q0JAZ3</accession>
<keyword evidence="7" id="KW-0863">Zinc-finger</keyword>
<reference evidence="17" key="2">
    <citation type="journal article" date="2023" name="Plants (Basel)">
        <title>Annotation of the Turnera subulata (Passifloraceae) Draft Genome Reveals the S-Locus Evolved after the Divergence of Turneroideae from Passifloroideae in a Stepwise Manner.</title>
        <authorList>
            <person name="Henning P.M."/>
            <person name="Roalson E.H."/>
            <person name="Mir W."/>
            <person name="McCubbin A.G."/>
            <person name="Shore J.S."/>
        </authorList>
    </citation>
    <scope>NUCLEOTIDE SEQUENCE</scope>
    <source>
        <strain evidence="17">F60SS</strain>
    </source>
</reference>
<evidence type="ECO:0000259" key="16">
    <source>
        <dbReference type="Pfam" id="PF12657"/>
    </source>
</evidence>
<feature type="domain" description="E3 Ubiquitin ligase MUL1-like" evidence="15">
    <location>
        <begin position="964"/>
        <end position="1123"/>
    </location>
</feature>
<reference evidence="17" key="1">
    <citation type="submission" date="2022-02" db="EMBL/GenBank/DDBJ databases">
        <authorList>
            <person name="Henning P.M."/>
            <person name="McCubbin A.G."/>
            <person name="Shore J.S."/>
        </authorList>
    </citation>
    <scope>NUCLEOTIDE SEQUENCE</scope>
    <source>
        <strain evidence="17">F60SS</strain>
        <tissue evidence="17">Leaves</tissue>
    </source>
</reference>
<dbReference type="PANTHER" id="PTHR15496">
    <property type="entry name" value="GENERAL TRANSCRIPTION FACTOR 3C POLYPEPTIDE 4 FAMILY"/>
    <property type="match status" value="1"/>
</dbReference>
<evidence type="ECO:0000256" key="5">
    <source>
        <dbReference type="ARBA" id="ARBA00022692"/>
    </source>
</evidence>
<evidence type="ECO:0000256" key="6">
    <source>
        <dbReference type="ARBA" id="ARBA00022723"/>
    </source>
</evidence>
<evidence type="ECO:0000256" key="8">
    <source>
        <dbReference type="ARBA" id="ARBA00022786"/>
    </source>
</evidence>
<evidence type="ECO:0000256" key="11">
    <source>
        <dbReference type="ARBA" id="ARBA00023136"/>
    </source>
</evidence>
<dbReference type="OrthoDB" id="6021743at2759"/>
<evidence type="ECO:0000256" key="1">
    <source>
        <dbReference type="ARBA" id="ARBA00000900"/>
    </source>
</evidence>
<evidence type="ECO:0000256" key="12">
    <source>
        <dbReference type="PROSITE-ProRule" id="PRU00221"/>
    </source>
</evidence>
<evidence type="ECO:0000256" key="3">
    <source>
        <dbReference type="ARBA" id="ARBA00012483"/>
    </source>
</evidence>
<feature type="repeat" description="WD" evidence="12">
    <location>
        <begin position="331"/>
        <end position="368"/>
    </location>
</feature>
<evidence type="ECO:0000256" key="2">
    <source>
        <dbReference type="ARBA" id="ARBA00004141"/>
    </source>
</evidence>
<dbReference type="SMART" id="SM00320">
    <property type="entry name" value="WD40"/>
    <property type="match status" value="3"/>
</dbReference>
<gene>
    <name evidence="17" type="ORF">Tsubulata_006149</name>
</gene>
<dbReference type="InterPro" id="IPR001680">
    <property type="entry name" value="WD40_rpt"/>
</dbReference>
<sequence length="1144" mass="125721">MASRFQGVALVASPSYPNSVAWSEENLIAVTCGHLVTILNPALPFGPRGLITIPSPTSKPYPIGRIKPEDLLTSCMLPTALSRDRRPCVRSISWSPIGMAPNYGCLLAVCTVEGRVKIYRPPYCDFCAEWIEVADISDMLYDHLSGTNFGELEMSSSDFATEQEGCADNQPVSCADDLPNSRTRTRRMRITIYVDKDYEDLGDQSSNFTNVENVIMGPASKVTENKSAGVEPTSRKRGSNVLENCKFPLSTGKQYASRSAMLSSLVVAWSSMLSSSSGISSSNENASSSGFSILAVGDKAGNISLWRMLAPQCYSIEKCSPTACIMFAGLVQAHSSWTTAISFGVSGSKSCSEVVLASGSSDGSVKIWLGKFEGLLDASEANKSHFFLLKEVISVNSIPVSVLSLVVPPGLQKIFLAVGKGSGSFEAWTCEMSGSKVEKVGSYNGHDCIVTGLAWAFDGRCLYSCGQDNYVRCWVLRGNSLSEEPIPPNTPNLRGSSEIPSMFLSCLGLTASPGNLAVAMVRNFDIDQLDHMYEARLQKAAVEFFWIGGQQLDMSPPDLGFCYESLVSSASELACWESNIMWSLTRYENVDKPLVVWDVIAALLAFKQSNPQYIEHILIKWLSKTFLSSNVDLSVHDLLSHIPQNFSKITTRKLHLLNIICRRVALSELKADDINNEITLRGPSGGKGEKLTPWMELLFRCERELRERLVGFSFSAVLNNMFDSTTSCKPGCWCPVGVAQMQQWVALNSDHVSGQLKALASEVKKHQRRHRKREFGVEELCVYCSAIVPFESPDVAHCQNSEGSNGVIQNHKLARCAVSMQICPATSLWFCKCCHRWTSKLAPEAHFTIPRYPIDFKSLTKSSFMGVSKPFCPFCGVLLQRSQPEFLLAASPVKVEVLKSVPRVKQLKELGERLDVVRKPLVVAISGRVGSETPINCQYSGLRGVIVEETAAQHFLVKRKAEHNEKHNHEKAWVQDSTLMLSTSKEVPWYLDDETDRVHVLGARGAPSLVLTVSGEVFEESERSDATLDCQPELQMIGLKRIESVLPIGTSLTVVGELFPSPPSSSICDQAFKDDMGTVHIQRSPTGLFEVSPESVDQLIGSWEELARCCKHFSIFWATLGVGLTVFGVLLVIYPEEETSLKVA</sequence>
<dbReference type="Proteomes" id="UP001141552">
    <property type="component" value="Unassembled WGS sequence"/>
</dbReference>
<evidence type="ECO:0000256" key="14">
    <source>
        <dbReference type="SAM" id="Phobius"/>
    </source>
</evidence>
<dbReference type="AlphaFoldDB" id="A0A9Q0JAZ3"/>
<keyword evidence="11 14" id="KW-0472">Membrane</keyword>
<dbReference type="PROSITE" id="PS50082">
    <property type="entry name" value="WD_REPEATS_2"/>
    <property type="match status" value="2"/>
</dbReference>
<dbReference type="Pfam" id="PF12483">
    <property type="entry name" value="GIDE"/>
    <property type="match status" value="1"/>
</dbReference>
<evidence type="ECO:0000256" key="7">
    <source>
        <dbReference type="ARBA" id="ARBA00022771"/>
    </source>
</evidence>
<dbReference type="EC" id="2.3.2.27" evidence="3"/>
<keyword evidence="4" id="KW-0808">Transferase</keyword>
<dbReference type="GO" id="GO:0000127">
    <property type="term" value="C:transcription factor TFIIIC complex"/>
    <property type="evidence" value="ECO:0007669"/>
    <property type="project" value="InterPro"/>
</dbReference>
<keyword evidence="6" id="KW-0479">Metal-binding</keyword>
<evidence type="ECO:0000313" key="18">
    <source>
        <dbReference type="Proteomes" id="UP001141552"/>
    </source>
</evidence>
<keyword evidence="12" id="KW-0853">WD repeat</keyword>
<dbReference type="EMBL" id="JAKUCV010004272">
    <property type="protein sequence ID" value="KAJ4835891.1"/>
    <property type="molecule type" value="Genomic_DNA"/>
</dbReference>
<keyword evidence="8" id="KW-0833">Ubl conjugation pathway</keyword>
<dbReference type="GO" id="GO:0004402">
    <property type="term" value="F:histone acetyltransferase activity"/>
    <property type="evidence" value="ECO:0007669"/>
    <property type="project" value="InterPro"/>
</dbReference>